<dbReference type="EC" id="1.14.11.8" evidence="5"/>
<dbReference type="SUPFAM" id="SSF51197">
    <property type="entry name" value="Clavaminate synthase-like"/>
    <property type="match status" value="1"/>
</dbReference>
<dbReference type="Gene3D" id="3.60.130.10">
    <property type="entry name" value="Clavaminate synthase-like"/>
    <property type="match status" value="1"/>
</dbReference>
<dbReference type="PANTHER" id="PTHR10696">
    <property type="entry name" value="GAMMA-BUTYROBETAINE HYDROXYLASE-RELATED"/>
    <property type="match status" value="1"/>
</dbReference>
<reference evidence="19" key="1">
    <citation type="journal article" date="2024" name="Gigascience">
        <title>Chromosome-level genome of the poultry shaft louse Menopon gallinae provides insight into the host-switching and adaptive evolution of parasitic lice.</title>
        <authorList>
            <person name="Xu Y."/>
            <person name="Ma L."/>
            <person name="Liu S."/>
            <person name="Liang Y."/>
            <person name="Liu Q."/>
            <person name="He Z."/>
            <person name="Tian L."/>
            <person name="Duan Y."/>
            <person name="Cai W."/>
            <person name="Li H."/>
            <person name="Song F."/>
        </authorList>
    </citation>
    <scope>NUCLEOTIDE SEQUENCE</scope>
    <source>
        <strain evidence="19">Cailab_2023a</strain>
    </source>
</reference>
<dbReference type="FunFam" id="3.30.2020.30:FF:000002">
    <property type="entry name" value="Putative gamma-butyrobetaine dioxygenase"/>
    <property type="match status" value="1"/>
</dbReference>
<proteinExistence type="inferred from homology"/>
<gene>
    <name evidence="19" type="ORF">PYX00_003816</name>
</gene>
<evidence type="ECO:0000256" key="2">
    <source>
        <dbReference type="ARBA" id="ARBA00001961"/>
    </source>
</evidence>
<evidence type="ECO:0000256" key="9">
    <source>
        <dbReference type="ARBA" id="ARBA00022964"/>
    </source>
</evidence>
<dbReference type="FunFam" id="3.60.130.10:FF:000001">
    <property type="entry name" value="Trimethyllysine dioxygenase, mitochondrial"/>
    <property type="match status" value="1"/>
</dbReference>
<dbReference type="PANTHER" id="PTHR10696:SF51">
    <property type="entry name" value="TRIMETHYLLYSINE DIOXYGENASE, MITOCHONDRIAL"/>
    <property type="match status" value="1"/>
</dbReference>
<comment type="pathway">
    <text evidence="3">Amine and polyamine biosynthesis; carnitine biosynthesis.</text>
</comment>
<evidence type="ECO:0000259" key="17">
    <source>
        <dbReference type="Pfam" id="PF02668"/>
    </source>
</evidence>
<evidence type="ECO:0000256" key="3">
    <source>
        <dbReference type="ARBA" id="ARBA00005022"/>
    </source>
</evidence>
<comment type="similarity">
    <text evidence="4">Belongs to the gamma-BBH/TMLD family.</text>
</comment>
<keyword evidence="11" id="KW-0408">Iron</keyword>
<evidence type="ECO:0000256" key="5">
    <source>
        <dbReference type="ARBA" id="ARBA00012267"/>
    </source>
</evidence>
<dbReference type="InterPro" id="IPR038492">
    <property type="entry name" value="GBBH-like_N_sf"/>
</dbReference>
<dbReference type="GO" id="GO:0045329">
    <property type="term" value="P:carnitine biosynthetic process"/>
    <property type="evidence" value="ECO:0007669"/>
    <property type="project" value="UniProtKB-KW"/>
</dbReference>
<evidence type="ECO:0000256" key="11">
    <source>
        <dbReference type="ARBA" id="ARBA00023004"/>
    </source>
</evidence>
<evidence type="ECO:0000256" key="7">
    <source>
        <dbReference type="ARBA" id="ARBA00022723"/>
    </source>
</evidence>
<evidence type="ECO:0000256" key="10">
    <source>
        <dbReference type="ARBA" id="ARBA00023002"/>
    </source>
</evidence>
<dbReference type="CDD" id="cd00250">
    <property type="entry name" value="CAS_like"/>
    <property type="match status" value="1"/>
</dbReference>
<feature type="domain" description="Gamma-butyrobetaine hydroxylase-like N-terminal" evidence="18">
    <location>
        <begin position="41"/>
        <end position="118"/>
    </location>
</feature>
<dbReference type="GO" id="GO:0050353">
    <property type="term" value="F:trimethyllysine dioxygenase activity"/>
    <property type="evidence" value="ECO:0007669"/>
    <property type="project" value="UniProtKB-EC"/>
</dbReference>
<evidence type="ECO:0000256" key="1">
    <source>
        <dbReference type="ARBA" id="ARBA00001954"/>
    </source>
</evidence>
<organism evidence="19">
    <name type="scientific">Menopon gallinae</name>
    <name type="common">poultry shaft louse</name>
    <dbReference type="NCBI Taxonomy" id="328185"/>
    <lineage>
        <taxon>Eukaryota</taxon>
        <taxon>Metazoa</taxon>
        <taxon>Ecdysozoa</taxon>
        <taxon>Arthropoda</taxon>
        <taxon>Hexapoda</taxon>
        <taxon>Insecta</taxon>
        <taxon>Pterygota</taxon>
        <taxon>Neoptera</taxon>
        <taxon>Paraneoptera</taxon>
        <taxon>Psocodea</taxon>
        <taxon>Troctomorpha</taxon>
        <taxon>Phthiraptera</taxon>
        <taxon>Amblycera</taxon>
        <taxon>Menoponidae</taxon>
        <taxon>Menopon</taxon>
    </lineage>
</organism>
<comment type="caution">
    <text evidence="19">The sequence shown here is derived from an EMBL/GenBank/DDBJ whole genome shotgun (WGS) entry which is preliminary data.</text>
</comment>
<dbReference type="NCBIfam" id="TIGR02410">
    <property type="entry name" value="carnitine_TMLD"/>
    <property type="match status" value="1"/>
</dbReference>
<dbReference type="GO" id="GO:0005506">
    <property type="term" value="F:iron ion binding"/>
    <property type="evidence" value="ECO:0007669"/>
    <property type="project" value="InterPro"/>
</dbReference>
<evidence type="ECO:0000256" key="16">
    <source>
        <dbReference type="ARBA" id="ARBA00049334"/>
    </source>
</evidence>
<comment type="cofactor">
    <cofactor evidence="1">
        <name>Fe(2+)</name>
        <dbReference type="ChEBI" id="CHEBI:29033"/>
    </cofactor>
</comment>
<evidence type="ECO:0000256" key="6">
    <source>
        <dbReference type="ARBA" id="ARBA00016835"/>
    </source>
</evidence>
<keyword evidence="8" id="KW-0124">Carnitine biosynthesis</keyword>
<evidence type="ECO:0000256" key="12">
    <source>
        <dbReference type="ARBA" id="ARBA00030363"/>
    </source>
</evidence>
<dbReference type="Gene3D" id="3.30.2020.30">
    <property type="match status" value="1"/>
</dbReference>
<comment type="cofactor">
    <cofactor evidence="2">
        <name>L-ascorbate</name>
        <dbReference type="ChEBI" id="CHEBI:38290"/>
    </cofactor>
</comment>
<evidence type="ECO:0000313" key="19">
    <source>
        <dbReference type="EMBL" id="KAL0276202.1"/>
    </source>
</evidence>
<dbReference type="InterPro" id="IPR050411">
    <property type="entry name" value="AlphaKG_dependent_hydroxylases"/>
</dbReference>
<evidence type="ECO:0000256" key="14">
    <source>
        <dbReference type="ARBA" id="ARBA00032283"/>
    </source>
</evidence>
<dbReference type="InterPro" id="IPR042098">
    <property type="entry name" value="TauD-like_sf"/>
</dbReference>
<dbReference type="InterPro" id="IPR010376">
    <property type="entry name" value="GBBH-like_N"/>
</dbReference>
<comment type="function">
    <text evidence="15">Converts trimethyllysine (TML) into hydroxytrimethyllysine (HTML).</text>
</comment>
<name>A0AAW2I3H8_9NEOP</name>
<evidence type="ECO:0000256" key="15">
    <source>
        <dbReference type="ARBA" id="ARBA00046008"/>
    </source>
</evidence>
<dbReference type="Pfam" id="PF02668">
    <property type="entry name" value="TauD"/>
    <property type="match status" value="1"/>
</dbReference>
<keyword evidence="9" id="KW-0223">Dioxygenase</keyword>
<keyword evidence="10" id="KW-0560">Oxidoreductase</keyword>
<evidence type="ECO:0000259" key="18">
    <source>
        <dbReference type="Pfam" id="PF06155"/>
    </source>
</evidence>
<dbReference type="InterPro" id="IPR003819">
    <property type="entry name" value="TauD/TfdA-like"/>
</dbReference>
<dbReference type="GO" id="GO:0005739">
    <property type="term" value="C:mitochondrion"/>
    <property type="evidence" value="ECO:0007669"/>
    <property type="project" value="TreeGrafter"/>
</dbReference>
<dbReference type="AlphaFoldDB" id="A0AAW2I3H8"/>
<feature type="domain" description="TauD/TfdA-like" evidence="17">
    <location>
        <begin position="149"/>
        <end position="384"/>
    </location>
</feature>
<dbReference type="InterPro" id="IPR012776">
    <property type="entry name" value="Trimethyllysine_dOase"/>
</dbReference>
<dbReference type="Pfam" id="PF06155">
    <property type="entry name" value="GBBH-like_N"/>
    <property type="match status" value="1"/>
</dbReference>
<keyword evidence="7" id="KW-0479">Metal-binding</keyword>
<protein>
    <recommendedName>
        <fullName evidence="6">Trimethyllysine dioxygenase, mitochondrial</fullName>
        <ecNumber evidence="5">1.14.11.8</ecNumber>
    </recommendedName>
    <alternativeName>
        <fullName evidence="13">Epsilon-trimethyllysine 2-oxoglutarate dioxygenase</fullName>
    </alternativeName>
    <alternativeName>
        <fullName evidence="12">TML hydroxylase</fullName>
    </alternativeName>
    <alternativeName>
        <fullName evidence="14">TML-alpha-ketoglutarate dioxygenase</fullName>
    </alternativeName>
</protein>
<dbReference type="EMBL" id="JARGDH010000002">
    <property type="protein sequence ID" value="KAL0276202.1"/>
    <property type="molecule type" value="Genomic_DNA"/>
</dbReference>
<evidence type="ECO:0000256" key="8">
    <source>
        <dbReference type="ARBA" id="ARBA00022873"/>
    </source>
</evidence>
<comment type="catalytic activity">
    <reaction evidence="16">
        <text>N(6),N(6),N(6)-trimethyl-L-lysine + 2-oxoglutarate + O2 = (3S)-3-hydroxy-N(6),N(6),N(6)-trimethyl-L-lysine + succinate + CO2</text>
        <dbReference type="Rhea" id="RHEA:14181"/>
        <dbReference type="ChEBI" id="CHEBI:15379"/>
        <dbReference type="ChEBI" id="CHEBI:16526"/>
        <dbReference type="ChEBI" id="CHEBI:16810"/>
        <dbReference type="ChEBI" id="CHEBI:30031"/>
        <dbReference type="ChEBI" id="CHEBI:58100"/>
        <dbReference type="ChEBI" id="CHEBI:141499"/>
        <dbReference type="EC" id="1.14.11.8"/>
    </reaction>
</comment>
<accession>A0AAW2I3H8</accession>
<sequence length="402" mass="46240">MFRLTFDITTRYSVINRSNKTWNYALRVERYCSTSVTKIDQDKCLKITNGQRSNNYYYLWLRDHCRCDKCYNSITAQRKLNIDEIPTDVKVETAGIDNGVLKVTWEGGHESRYPISWLESCLFENYRKLLRREYKLWDGSDVTHASIARVDHDELLKSDARLTDLMRSLVDYGVGFVKNAPVSLEGTETAIRRIGPVQTTFFGGMWEFSDELDHSDTAYTREGLEGHNDNTYFTESAGLQVLHCLHHTGEGGETILIDGFKAASILKERHSDVFDRLSATAVGAEYIEEGQHHVNVSPILKLNPITGEMEQIRFNLNDRAPLVLPQEQIPLHYNDLRVLTKILRDPGLEWKFKLTPGTIMIIDNFRLLHGRKPYTGSRKMCGCYMGRTDFLSKARVLKILQK</sequence>
<evidence type="ECO:0000256" key="4">
    <source>
        <dbReference type="ARBA" id="ARBA00008654"/>
    </source>
</evidence>
<evidence type="ECO:0000256" key="13">
    <source>
        <dbReference type="ARBA" id="ARBA00031778"/>
    </source>
</evidence>